<dbReference type="EMBL" id="BARU01044602">
    <property type="protein sequence ID" value="GAH79368.1"/>
    <property type="molecule type" value="Genomic_DNA"/>
</dbReference>
<dbReference type="GO" id="GO:0009245">
    <property type="term" value="P:lipid A biosynthetic process"/>
    <property type="evidence" value="ECO:0007669"/>
    <property type="project" value="UniProtKB-KW"/>
</dbReference>
<protein>
    <recommendedName>
        <fullName evidence="2">tetraacyldisaccharide 4'-kinase</fullName>
        <ecNumber evidence="2">2.7.1.130</ecNumber>
    </recommendedName>
</protein>
<evidence type="ECO:0000256" key="9">
    <source>
        <dbReference type="ARBA" id="ARBA00023098"/>
    </source>
</evidence>
<evidence type="ECO:0000256" key="2">
    <source>
        <dbReference type="ARBA" id="ARBA00012071"/>
    </source>
</evidence>
<evidence type="ECO:0000256" key="1">
    <source>
        <dbReference type="ARBA" id="ARBA00004870"/>
    </source>
</evidence>
<evidence type="ECO:0000256" key="6">
    <source>
        <dbReference type="ARBA" id="ARBA00022741"/>
    </source>
</evidence>
<keyword evidence="7" id="KW-0418">Kinase</keyword>
<name>X1KBB1_9ZZZZ</name>
<reference evidence="10" key="1">
    <citation type="journal article" date="2014" name="Front. Microbiol.">
        <title>High frequency of phylogenetically diverse reductive dehalogenase-homologous genes in deep subseafloor sedimentary metagenomes.</title>
        <authorList>
            <person name="Kawai M."/>
            <person name="Futagami T."/>
            <person name="Toyoda A."/>
            <person name="Takaki Y."/>
            <person name="Nishi S."/>
            <person name="Hori S."/>
            <person name="Arai W."/>
            <person name="Tsubouchi T."/>
            <person name="Morono Y."/>
            <person name="Uchiyama I."/>
            <person name="Ito T."/>
            <person name="Fujiyama A."/>
            <person name="Inagaki F."/>
            <person name="Takami H."/>
        </authorList>
    </citation>
    <scope>NUCLEOTIDE SEQUENCE</scope>
    <source>
        <strain evidence="10">Expedition CK06-06</strain>
    </source>
</reference>
<evidence type="ECO:0000256" key="3">
    <source>
        <dbReference type="ARBA" id="ARBA00022516"/>
    </source>
</evidence>
<accession>X1KBB1</accession>
<comment type="caution">
    <text evidence="10">The sequence shown here is derived from an EMBL/GenBank/DDBJ whole genome shotgun (WGS) entry which is preliminary data.</text>
</comment>
<evidence type="ECO:0000256" key="4">
    <source>
        <dbReference type="ARBA" id="ARBA00022556"/>
    </source>
</evidence>
<evidence type="ECO:0000256" key="8">
    <source>
        <dbReference type="ARBA" id="ARBA00022840"/>
    </source>
</evidence>
<proteinExistence type="predicted"/>
<evidence type="ECO:0000256" key="7">
    <source>
        <dbReference type="ARBA" id="ARBA00022777"/>
    </source>
</evidence>
<evidence type="ECO:0000256" key="5">
    <source>
        <dbReference type="ARBA" id="ARBA00022679"/>
    </source>
</evidence>
<dbReference type="InterPro" id="IPR003758">
    <property type="entry name" value="LpxK"/>
</dbReference>
<dbReference type="Pfam" id="PF02606">
    <property type="entry name" value="LpxK"/>
    <property type="match status" value="1"/>
</dbReference>
<sequence>MNPHRKNNYRFFLAPFSFLYCLVAGIRNKLFDLNILQSKDFNLPVISIGNITVGGTGKTPHIEYLTALLKDEFIVATLSRGYKRKTKTFKYGTLESTWEDIGDEPRQIKQKFH</sequence>
<gene>
    <name evidence="10" type="ORF">S03H2_67966</name>
</gene>
<feature type="non-terminal residue" evidence="10">
    <location>
        <position position="113"/>
    </location>
</feature>
<keyword evidence="9" id="KW-0443">Lipid metabolism</keyword>
<keyword evidence="8" id="KW-0067">ATP-binding</keyword>
<dbReference type="AlphaFoldDB" id="X1KBB1"/>
<evidence type="ECO:0000313" key="10">
    <source>
        <dbReference type="EMBL" id="GAH79368.1"/>
    </source>
</evidence>
<dbReference type="PANTHER" id="PTHR42724">
    <property type="entry name" value="TETRAACYLDISACCHARIDE 4'-KINASE"/>
    <property type="match status" value="1"/>
</dbReference>
<keyword evidence="4" id="KW-0441">Lipid A biosynthesis</keyword>
<dbReference type="GO" id="GO:0005886">
    <property type="term" value="C:plasma membrane"/>
    <property type="evidence" value="ECO:0007669"/>
    <property type="project" value="TreeGrafter"/>
</dbReference>
<dbReference type="UniPathway" id="UPA00359">
    <property type="reaction ID" value="UER00482"/>
</dbReference>
<dbReference type="GO" id="GO:0009029">
    <property type="term" value="F:lipid-A 4'-kinase activity"/>
    <property type="evidence" value="ECO:0007669"/>
    <property type="project" value="UniProtKB-EC"/>
</dbReference>
<organism evidence="10">
    <name type="scientific">marine sediment metagenome</name>
    <dbReference type="NCBI Taxonomy" id="412755"/>
    <lineage>
        <taxon>unclassified sequences</taxon>
        <taxon>metagenomes</taxon>
        <taxon>ecological metagenomes</taxon>
    </lineage>
</organism>
<keyword evidence="3" id="KW-0444">Lipid biosynthesis</keyword>
<keyword evidence="6" id="KW-0547">Nucleotide-binding</keyword>
<dbReference type="EC" id="2.7.1.130" evidence="2"/>
<dbReference type="PANTHER" id="PTHR42724:SF1">
    <property type="entry name" value="TETRAACYLDISACCHARIDE 4'-KINASE, MITOCHONDRIAL-RELATED"/>
    <property type="match status" value="1"/>
</dbReference>
<dbReference type="GO" id="GO:0009244">
    <property type="term" value="P:lipopolysaccharide core region biosynthetic process"/>
    <property type="evidence" value="ECO:0007669"/>
    <property type="project" value="TreeGrafter"/>
</dbReference>
<keyword evidence="5" id="KW-0808">Transferase</keyword>
<dbReference type="GO" id="GO:0005524">
    <property type="term" value="F:ATP binding"/>
    <property type="evidence" value="ECO:0007669"/>
    <property type="project" value="UniProtKB-KW"/>
</dbReference>
<comment type="pathway">
    <text evidence="1">Glycolipid biosynthesis; lipid IV(A) biosynthesis; lipid IV(A) from (3R)-3-hydroxytetradecanoyl-[acyl-carrier-protein] and UDP-N-acetyl-alpha-D-glucosamine: step 6/6.</text>
</comment>